<dbReference type="Gene3D" id="3.90.1150.10">
    <property type="entry name" value="Aspartate Aminotransferase, domain 1"/>
    <property type="match status" value="1"/>
</dbReference>
<protein>
    <recommendedName>
        <fullName evidence="6">Aminotransferase</fullName>
        <ecNumber evidence="6">2.6.1.-</ecNumber>
    </recommendedName>
</protein>
<name>A0A419SZ65_9FIRM</name>
<dbReference type="Proteomes" id="UP000284177">
    <property type="component" value="Unassembled WGS sequence"/>
</dbReference>
<gene>
    <name evidence="8" type="ORF">BET03_04260</name>
</gene>
<dbReference type="InterPro" id="IPR050596">
    <property type="entry name" value="AspAT/PAT-like"/>
</dbReference>
<dbReference type="SUPFAM" id="SSF53383">
    <property type="entry name" value="PLP-dependent transferases"/>
    <property type="match status" value="1"/>
</dbReference>
<comment type="cofactor">
    <cofactor evidence="1 6">
        <name>pyridoxal 5'-phosphate</name>
        <dbReference type="ChEBI" id="CHEBI:597326"/>
    </cofactor>
</comment>
<dbReference type="AlphaFoldDB" id="A0A419SZ65"/>
<dbReference type="Pfam" id="PF00155">
    <property type="entry name" value="Aminotran_1_2"/>
    <property type="match status" value="1"/>
</dbReference>
<organism evidence="8 9">
    <name type="scientific">Thermohalobacter berrensis</name>
    <dbReference type="NCBI Taxonomy" id="99594"/>
    <lineage>
        <taxon>Bacteria</taxon>
        <taxon>Bacillati</taxon>
        <taxon>Bacillota</taxon>
        <taxon>Tissierellia</taxon>
        <taxon>Tissierellales</taxon>
        <taxon>Thermohalobacteraceae</taxon>
        <taxon>Thermohalobacter</taxon>
    </lineage>
</organism>
<dbReference type="Gene3D" id="3.40.640.10">
    <property type="entry name" value="Type I PLP-dependent aspartate aminotransferase-like (Major domain)"/>
    <property type="match status" value="1"/>
</dbReference>
<evidence type="ECO:0000256" key="1">
    <source>
        <dbReference type="ARBA" id="ARBA00001933"/>
    </source>
</evidence>
<dbReference type="CDD" id="cd00609">
    <property type="entry name" value="AAT_like"/>
    <property type="match status" value="1"/>
</dbReference>
<proteinExistence type="inferred from homology"/>
<evidence type="ECO:0000256" key="5">
    <source>
        <dbReference type="ARBA" id="ARBA00022898"/>
    </source>
</evidence>
<evidence type="ECO:0000259" key="7">
    <source>
        <dbReference type="Pfam" id="PF00155"/>
    </source>
</evidence>
<dbReference type="EMBL" id="MCIB01000034">
    <property type="protein sequence ID" value="RKD30557.1"/>
    <property type="molecule type" value="Genomic_DNA"/>
</dbReference>
<evidence type="ECO:0000256" key="3">
    <source>
        <dbReference type="ARBA" id="ARBA00022576"/>
    </source>
</evidence>
<dbReference type="InterPro" id="IPR015421">
    <property type="entry name" value="PyrdxlP-dep_Trfase_major"/>
</dbReference>
<dbReference type="PROSITE" id="PS00105">
    <property type="entry name" value="AA_TRANSFER_CLASS_1"/>
    <property type="match status" value="1"/>
</dbReference>
<evidence type="ECO:0000256" key="6">
    <source>
        <dbReference type="RuleBase" id="RU000481"/>
    </source>
</evidence>
<dbReference type="RefSeq" id="WP_120170023.1">
    <property type="nucleotide sequence ID" value="NZ_MCIB01000034.1"/>
</dbReference>
<feature type="domain" description="Aminotransferase class I/classII large" evidence="7">
    <location>
        <begin position="30"/>
        <end position="382"/>
    </location>
</feature>
<keyword evidence="5" id="KW-0663">Pyridoxal phosphate</keyword>
<dbReference type="PANTHER" id="PTHR46383">
    <property type="entry name" value="ASPARTATE AMINOTRANSFERASE"/>
    <property type="match status" value="1"/>
</dbReference>
<dbReference type="InterPro" id="IPR015422">
    <property type="entry name" value="PyrdxlP-dep_Trfase_small"/>
</dbReference>
<comment type="similarity">
    <text evidence="2 6">Belongs to the class-I pyridoxal-phosphate-dependent aminotransferase family.</text>
</comment>
<dbReference type="PRINTS" id="PR00753">
    <property type="entry name" value="ACCSYNTHASE"/>
</dbReference>
<evidence type="ECO:0000313" key="9">
    <source>
        <dbReference type="Proteomes" id="UP000284177"/>
    </source>
</evidence>
<evidence type="ECO:0000256" key="4">
    <source>
        <dbReference type="ARBA" id="ARBA00022679"/>
    </source>
</evidence>
<keyword evidence="4 6" id="KW-0808">Transferase</keyword>
<dbReference type="GO" id="GO:0006520">
    <property type="term" value="P:amino acid metabolic process"/>
    <property type="evidence" value="ECO:0007669"/>
    <property type="project" value="InterPro"/>
</dbReference>
<dbReference type="InterPro" id="IPR004838">
    <property type="entry name" value="NHTrfase_class1_PyrdxlP-BS"/>
</dbReference>
<keyword evidence="3 6" id="KW-0032">Aminotransferase</keyword>
<dbReference type="GO" id="GO:0030170">
    <property type="term" value="F:pyridoxal phosphate binding"/>
    <property type="evidence" value="ECO:0007669"/>
    <property type="project" value="InterPro"/>
</dbReference>
<dbReference type="InterPro" id="IPR015424">
    <property type="entry name" value="PyrdxlP-dep_Trfase"/>
</dbReference>
<keyword evidence="9" id="KW-1185">Reference proteome</keyword>
<evidence type="ECO:0000313" key="8">
    <source>
        <dbReference type="EMBL" id="RKD30557.1"/>
    </source>
</evidence>
<dbReference type="InterPro" id="IPR004839">
    <property type="entry name" value="Aminotransferase_I/II_large"/>
</dbReference>
<reference evidence="8 9" key="1">
    <citation type="submission" date="2016-08" db="EMBL/GenBank/DDBJ databases">
        <title>Novel Firmicutes and Novel Genomes.</title>
        <authorList>
            <person name="Poppleton D.I."/>
            <person name="Gribaldo S."/>
        </authorList>
    </citation>
    <scope>NUCLEOTIDE SEQUENCE [LARGE SCALE GENOMIC DNA]</scope>
    <source>
        <strain evidence="8 9">CTT3</strain>
    </source>
</reference>
<comment type="caution">
    <text evidence="8">The sequence shown here is derived from an EMBL/GenBank/DDBJ whole genome shotgun (WGS) entry which is preliminary data.</text>
</comment>
<evidence type="ECO:0000256" key="2">
    <source>
        <dbReference type="ARBA" id="ARBA00007441"/>
    </source>
</evidence>
<dbReference type="FunFam" id="3.40.640.10:FF:000033">
    <property type="entry name" value="Aspartate aminotransferase"/>
    <property type="match status" value="1"/>
</dbReference>
<dbReference type="PANTHER" id="PTHR46383:SF1">
    <property type="entry name" value="ASPARTATE AMINOTRANSFERASE"/>
    <property type="match status" value="1"/>
</dbReference>
<dbReference type="GO" id="GO:0008483">
    <property type="term" value="F:transaminase activity"/>
    <property type="evidence" value="ECO:0007669"/>
    <property type="project" value="UniProtKB-KW"/>
</dbReference>
<dbReference type="EC" id="2.6.1.-" evidence="6"/>
<accession>A0A419SZ65</accession>
<dbReference type="OrthoDB" id="9802328at2"/>
<sequence>MLSERLKYITPSYTIAISSKVSELERKGVKILNLSIGEPDFLTPNSAKNEGIKAIENNKTKYDHPAGIIELKGKILEKLKRENNIEYEIDEIVVSSGAKHAITNTLLALLNYGEEVIIPVPYWVSYPEMVKLVGAKPVFVKTSKENDFKITPAQLEEHISPKTKGIIISNPSNPTGAIYSKGELEGIIEVCSKNNIYIIADEVYEKIRYIDNFVSIASISDKAKEVTITINGLSKSASMTGWRIGYSASTKEIAKAISTIQGHLVSHPSTISQWAAYGALNYSQEEMDKMVETYKKRRDKAKAMLSKIDGISFVNPEGAFYIFIDISKLKDKINFDDSFSIEFCNRLLESQRVAVVPGIAFGMDDYIRISYACDMDILVEAIRRMEDFIENY</sequence>